<dbReference type="HOGENOM" id="CLU_1906865_0_0_1"/>
<protein>
    <submittedName>
        <fullName evidence="2 3">Uncharacterized protein</fullName>
    </submittedName>
</protein>
<dbReference type="RefSeq" id="XP_009220965.1">
    <property type="nucleotide sequence ID" value="XM_009222701.1"/>
</dbReference>
<sequence>MCGPPPRWVTTSRTNPESFNLSRPSHTAKTLGQTHRYNPEQEVGGEQPLYQHGGHSRPGTSQDTTCKEGPQVCLSPLWILLRHEPAAPRARQTEPGAHCRLRSEQLGLRSNDQKGNFQSPVSLLRLSEAPSPE</sequence>
<dbReference type="GeneID" id="20345361"/>
<name>J3NUE7_GAET3</name>
<reference evidence="3" key="5">
    <citation type="submission" date="2018-04" db="UniProtKB">
        <authorList>
            <consortium name="EnsemblFungi"/>
        </authorList>
    </citation>
    <scope>IDENTIFICATION</scope>
    <source>
        <strain evidence="3">R3-111a-1</strain>
    </source>
</reference>
<feature type="compositionally biased region" description="Polar residues" evidence="1">
    <location>
        <begin position="108"/>
        <end position="121"/>
    </location>
</feature>
<reference evidence="4" key="1">
    <citation type="submission" date="2010-07" db="EMBL/GenBank/DDBJ databases">
        <title>The genome sequence of Gaeumannomyces graminis var. tritici strain R3-111a-1.</title>
        <authorList>
            <consortium name="The Broad Institute Genome Sequencing Platform"/>
            <person name="Ma L.-J."/>
            <person name="Dead R."/>
            <person name="Young S."/>
            <person name="Zeng Q."/>
            <person name="Koehrsen M."/>
            <person name="Alvarado L."/>
            <person name="Berlin A."/>
            <person name="Chapman S.B."/>
            <person name="Chen Z."/>
            <person name="Freedman E."/>
            <person name="Gellesch M."/>
            <person name="Goldberg J."/>
            <person name="Griggs A."/>
            <person name="Gujja S."/>
            <person name="Heilman E.R."/>
            <person name="Heiman D."/>
            <person name="Hepburn T."/>
            <person name="Howarth C."/>
            <person name="Jen D."/>
            <person name="Larson L."/>
            <person name="Mehta T."/>
            <person name="Neiman D."/>
            <person name="Pearson M."/>
            <person name="Roberts A."/>
            <person name="Saif S."/>
            <person name="Shea T."/>
            <person name="Shenoy N."/>
            <person name="Sisk P."/>
            <person name="Stolte C."/>
            <person name="Sykes S."/>
            <person name="Walk T."/>
            <person name="White J."/>
            <person name="Yandava C."/>
            <person name="Haas B."/>
            <person name="Nusbaum C."/>
            <person name="Birren B."/>
        </authorList>
    </citation>
    <scope>NUCLEOTIDE SEQUENCE [LARGE SCALE GENOMIC DNA]</scope>
    <source>
        <strain evidence="4">R3-111a-1</strain>
    </source>
</reference>
<dbReference type="EMBL" id="GL385396">
    <property type="protein sequence ID" value="EJT79820.1"/>
    <property type="molecule type" value="Genomic_DNA"/>
</dbReference>
<reference evidence="3" key="4">
    <citation type="journal article" date="2015" name="G3 (Bethesda)">
        <title>Genome sequences of three phytopathogenic species of the Magnaporthaceae family of fungi.</title>
        <authorList>
            <person name="Okagaki L.H."/>
            <person name="Nunes C.C."/>
            <person name="Sailsbery J."/>
            <person name="Clay B."/>
            <person name="Brown D."/>
            <person name="John T."/>
            <person name="Oh Y."/>
            <person name="Young N."/>
            <person name="Fitzgerald M."/>
            <person name="Haas B.J."/>
            <person name="Zeng Q."/>
            <person name="Young S."/>
            <person name="Adiconis X."/>
            <person name="Fan L."/>
            <person name="Levin J.Z."/>
            <person name="Mitchell T.K."/>
            <person name="Okubara P.A."/>
            <person name="Farman M.L."/>
            <person name="Kohn L.M."/>
            <person name="Birren B."/>
            <person name="Ma L.-J."/>
            <person name="Dean R.A."/>
        </authorList>
    </citation>
    <scope>NUCLEOTIDE SEQUENCE</scope>
    <source>
        <strain evidence="3">R3-111a-1</strain>
    </source>
</reference>
<accession>J3NUE7</accession>
<gene>
    <name evidence="3" type="primary">20345361</name>
    <name evidence="2" type="ORF">GGTG_04903</name>
</gene>
<dbReference type="VEuPathDB" id="FungiDB:GGTG_04903"/>
<evidence type="ECO:0000313" key="4">
    <source>
        <dbReference type="Proteomes" id="UP000006039"/>
    </source>
</evidence>
<feature type="region of interest" description="Disordered" evidence="1">
    <location>
        <begin position="104"/>
        <end position="133"/>
    </location>
</feature>
<proteinExistence type="predicted"/>
<feature type="compositionally biased region" description="Polar residues" evidence="1">
    <location>
        <begin position="9"/>
        <end position="36"/>
    </location>
</feature>
<evidence type="ECO:0000313" key="3">
    <source>
        <dbReference type="EnsemblFungi" id="EJT79820"/>
    </source>
</evidence>
<reference evidence="2" key="3">
    <citation type="submission" date="2010-09" db="EMBL/GenBank/DDBJ databases">
        <title>Annotation of Gaeumannomyces graminis var. tritici R3-111a-1.</title>
        <authorList>
            <consortium name="The Broad Institute Genome Sequencing Platform"/>
            <person name="Ma L.-J."/>
            <person name="Dead R."/>
            <person name="Young S.K."/>
            <person name="Zeng Q."/>
            <person name="Gargeya S."/>
            <person name="Fitzgerald M."/>
            <person name="Haas B."/>
            <person name="Abouelleil A."/>
            <person name="Alvarado L."/>
            <person name="Arachchi H.M."/>
            <person name="Berlin A."/>
            <person name="Brown A."/>
            <person name="Chapman S.B."/>
            <person name="Chen Z."/>
            <person name="Dunbar C."/>
            <person name="Freedman E."/>
            <person name="Gearin G."/>
            <person name="Gellesch M."/>
            <person name="Goldberg J."/>
            <person name="Griggs A."/>
            <person name="Gujja S."/>
            <person name="Heiman D."/>
            <person name="Howarth C."/>
            <person name="Larson L."/>
            <person name="Lui A."/>
            <person name="MacDonald P.J.P."/>
            <person name="Mehta T."/>
            <person name="Montmayeur A."/>
            <person name="Murphy C."/>
            <person name="Neiman D."/>
            <person name="Pearson M."/>
            <person name="Priest M."/>
            <person name="Roberts A."/>
            <person name="Saif S."/>
            <person name="Shea T."/>
            <person name="Shenoy N."/>
            <person name="Sisk P."/>
            <person name="Stolte C."/>
            <person name="Sykes S."/>
            <person name="Yandava C."/>
            <person name="Wortman J."/>
            <person name="Nusbaum C."/>
            <person name="Birren B."/>
        </authorList>
    </citation>
    <scope>NUCLEOTIDE SEQUENCE</scope>
    <source>
        <strain evidence="2">R3-111a-1</strain>
    </source>
</reference>
<evidence type="ECO:0000256" key="1">
    <source>
        <dbReference type="SAM" id="MobiDB-lite"/>
    </source>
</evidence>
<keyword evidence="4" id="KW-1185">Reference proteome</keyword>
<reference evidence="2" key="2">
    <citation type="submission" date="2010-07" db="EMBL/GenBank/DDBJ databases">
        <authorList>
            <consortium name="The Broad Institute Genome Sequencing Platform"/>
            <consortium name="Broad Institute Genome Sequencing Center for Infectious Disease"/>
            <person name="Ma L.-J."/>
            <person name="Dead R."/>
            <person name="Young S."/>
            <person name="Zeng Q."/>
            <person name="Koehrsen M."/>
            <person name="Alvarado L."/>
            <person name="Berlin A."/>
            <person name="Chapman S.B."/>
            <person name="Chen Z."/>
            <person name="Freedman E."/>
            <person name="Gellesch M."/>
            <person name="Goldberg J."/>
            <person name="Griggs A."/>
            <person name="Gujja S."/>
            <person name="Heilman E.R."/>
            <person name="Heiman D."/>
            <person name="Hepburn T."/>
            <person name="Howarth C."/>
            <person name="Jen D."/>
            <person name="Larson L."/>
            <person name="Mehta T."/>
            <person name="Neiman D."/>
            <person name="Pearson M."/>
            <person name="Roberts A."/>
            <person name="Saif S."/>
            <person name="Shea T."/>
            <person name="Shenoy N."/>
            <person name="Sisk P."/>
            <person name="Stolte C."/>
            <person name="Sykes S."/>
            <person name="Walk T."/>
            <person name="White J."/>
            <person name="Yandava C."/>
            <person name="Haas B."/>
            <person name="Nusbaum C."/>
            <person name="Birren B."/>
        </authorList>
    </citation>
    <scope>NUCLEOTIDE SEQUENCE</scope>
    <source>
        <strain evidence="2">R3-111a-1</strain>
    </source>
</reference>
<organism evidence="2">
    <name type="scientific">Gaeumannomyces tritici (strain R3-111a-1)</name>
    <name type="common">Wheat and barley take-all root rot fungus</name>
    <name type="synonym">Gaeumannomyces graminis var. tritici</name>
    <dbReference type="NCBI Taxonomy" id="644352"/>
    <lineage>
        <taxon>Eukaryota</taxon>
        <taxon>Fungi</taxon>
        <taxon>Dikarya</taxon>
        <taxon>Ascomycota</taxon>
        <taxon>Pezizomycotina</taxon>
        <taxon>Sordariomycetes</taxon>
        <taxon>Sordariomycetidae</taxon>
        <taxon>Magnaporthales</taxon>
        <taxon>Magnaporthaceae</taxon>
        <taxon>Gaeumannomyces</taxon>
    </lineage>
</organism>
<dbReference type="EnsemblFungi" id="EJT79820">
    <property type="protein sequence ID" value="EJT79820"/>
    <property type="gene ID" value="GGTG_04903"/>
</dbReference>
<feature type="region of interest" description="Disordered" evidence="1">
    <location>
        <begin position="1"/>
        <end position="68"/>
    </location>
</feature>
<evidence type="ECO:0000313" key="2">
    <source>
        <dbReference type="EMBL" id="EJT79820.1"/>
    </source>
</evidence>
<dbReference type="Proteomes" id="UP000006039">
    <property type="component" value="Unassembled WGS sequence"/>
</dbReference>
<dbReference type="AlphaFoldDB" id="J3NUE7"/>